<protein>
    <submittedName>
        <fullName evidence="2">Uncharacterized protein</fullName>
    </submittedName>
</protein>
<evidence type="ECO:0000256" key="1">
    <source>
        <dbReference type="SAM" id="MobiDB-lite"/>
    </source>
</evidence>
<proteinExistence type="predicted"/>
<comment type="caution">
    <text evidence="2">The sequence shown here is derived from an EMBL/GenBank/DDBJ whole genome shotgun (WGS) entry which is preliminary data.</text>
</comment>
<dbReference type="Gramene" id="TVU41041">
    <property type="protein sequence ID" value="TVU41041"/>
    <property type="gene ID" value="EJB05_14531"/>
</dbReference>
<reference evidence="2 3" key="1">
    <citation type="journal article" date="2019" name="Sci. Rep.">
        <title>A high-quality genome of Eragrostis curvula grass provides insights into Poaceae evolution and supports new strategies to enhance forage quality.</title>
        <authorList>
            <person name="Carballo J."/>
            <person name="Santos B.A.C.M."/>
            <person name="Zappacosta D."/>
            <person name="Garbus I."/>
            <person name="Selva J.P."/>
            <person name="Gallo C.A."/>
            <person name="Diaz A."/>
            <person name="Albertini E."/>
            <person name="Caccamo M."/>
            <person name="Echenique V."/>
        </authorList>
    </citation>
    <scope>NUCLEOTIDE SEQUENCE [LARGE SCALE GENOMIC DNA]</scope>
    <source>
        <strain evidence="3">cv. Victoria</strain>
        <tissue evidence="2">Leaf</tissue>
    </source>
</reference>
<sequence>MAASHSSSTSPTTEAVCASGPRGSPSSKASPKARPSSTPAAVCPGRPHPSEVPVDLDWMYNRLTWWEQIDNGQQLTRNRVFNRGTCGAMILDVTCNIAAVEVGGGPSLKGVTSVYK</sequence>
<keyword evidence="3" id="KW-1185">Reference proteome</keyword>
<evidence type="ECO:0000313" key="3">
    <source>
        <dbReference type="Proteomes" id="UP000324897"/>
    </source>
</evidence>
<organism evidence="2 3">
    <name type="scientific">Eragrostis curvula</name>
    <name type="common">weeping love grass</name>
    <dbReference type="NCBI Taxonomy" id="38414"/>
    <lineage>
        <taxon>Eukaryota</taxon>
        <taxon>Viridiplantae</taxon>
        <taxon>Streptophyta</taxon>
        <taxon>Embryophyta</taxon>
        <taxon>Tracheophyta</taxon>
        <taxon>Spermatophyta</taxon>
        <taxon>Magnoliopsida</taxon>
        <taxon>Liliopsida</taxon>
        <taxon>Poales</taxon>
        <taxon>Poaceae</taxon>
        <taxon>PACMAD clade</taxon>
        <taxon>Chloridoideae</taxon>
        <taxon>Eragrostideae</taxon>
        <taxon>Eragrostidinae</taxon>
        <taxon>Eragrostis</taxon>
    </lineage>
</organism>
<dbReference type="AlphaFoldDB" id="A0A5J9VZG7"/>
<feature type="compositionally biased region" description="Low complexity" evidence="1">
    <location>
        <begin position="1"/>
        <end position="41"/>
    </location>
</feature>
<evidence type="ECO:0000313" key="2">
    <source>
        <dbReference type="EMBL" id="TVU41041.1"/>
    </source>
</evidence>
<dbReference type="EMBL" id="RWGY01000007">
    <property type="protein sequence ID" value="TVU41041.1"/>
    <property type="molecule type" value="Genomic_DNA"/>
</dbReference>
<gene>
    <name evidence="2" type="ORF">EJB05_14531</name>
</gene>
<dbReference type="Proteomes" id="UP000324897">
    <property type="component" value="Chromosome 4"/>
</dbReference>
<name>A0A5J9VZG7_9POAL</name>
<accession>A0A5J9VZG7</accession>
<feature type="region of interest" description="Disordered" evidence="1">
    <location>
        <begin position="1"/>
        <end position="49"/>
    </location>
</feature>